<dbReference type="AlphaFoldDB" id="A0A1M5F5Y9"/>
<dbReference type="InterPro" id="IPR004364">
    <property type="entry name" value="Aa-tRNA-synt_II"/>
</dbReference>
<dbReference type="SUPFAM" id="SSF55681">
    <property type="entry name" value="Class II aaRS and biotin synthetases"/>
    <property type="match status" value="1"/>
</dbReference>
<proteinExistence type="inferred from homology"/>
<name>A0A1M5F5Y9_STRHI</name>
<dbReference type="Proteomes" id="UP000184501">
    <property type="component" value="Unassembled WGS sequence"/>
</dbReference>
<evidence type="ECO:0000313" key="12">
    <source>
        <dbReference type="Proteomes" id="UP000184501"/>
    </source>
</evidence>
<evidence type="ECO:0000256" key="1">
    <source>
        <dbReference type="ARBA" id="ARBA00004496"/>
    </source>
</evidence>
<evidence type="ECO:0000256" key="2">
    <source>
        <dbReference type="ARBA" id="ARBA00005312"/>
    </source>
</evidence>
<dbReference type="InterPro" id="IPR012340">
    <property type="entry name" value="NA-bd_OB-fold"/>
</dbReference>
<dbReference type="GO" id="GO:0003723">
    <property type="term" value="F:RNA binding"/>
    <property type="evidence" value="ECO:0007669"/>
    <property type="project" value="TreeGrafter"/>
</dbReference>
<dbReference type="PANTHER" id="PTHR43450:SF1">
    <property type="entry name" value="ASPARTATE--TRNA LIGASE, CYTOPLASMIC"/>
    <property type="match status" value="1"/>
</dbReference>
<keyword evidence="5 9" id="KW-0547">Nucleotide-binding</keyword>
<feature type="binding site" evidence="9">
    <location>
        <position position="363"/>
    </location>
    <ligand>
        <name>L-aspartate</name>
        <dbReference type="ChEBI" id="CHEBI:29991"/>
    </ligand>
</feature>
<keyword evidence="3 9" id="KW-0963">Cytoplasm</keyword>
<feature type="site" description="Important for tRNA non-discrimination" evidence="9">
    <location>
        <position position="79"/>
    </location>
</feature>
<dbReference type="Pfam" id="PF00152">
    <property type="entry name" value="tRNA-synt_2"/>
    <property type="match status" value="1"/>
</dbReference>
<dbReference type="NCBIfam" id="NF003483">
    <property type="entry name" value="PRK05159.1"/>
    <property type="match status" value="1"/>
</dbReference>
<dbReference type="PANTHER" id="PTHR43450">
    <property type="entry name" value="ASPARTYL-TRNA SYNTHETASE"/>
    <property type="match status" value="1"/>
</dbReference>
<feature type="region of interest" description="Aspartate" evidence="9">
    <location>
        <begin position="187"/>
        <end position="190"/>
    </location>
</feature>
<dbReference type="Gene3D" id="3.30.930.10">
    <property type="entry name" value="Bira Bifunctional Protein, Domain 2"/>
    <property type="match status" value="1"/>
</dbReference>
<feature type="binding site" evidence="9">
    <location>
        <begin position="404"/>
        <end position="407"/>
    </location>
    <ligand>
        <name>ATP</name>
        <dbReference type="ChEBI" id="CHEBI:30616"/>
    </ligand>
</feature>
<keyword evidence="8 9" id="KW-0030">Aminoacyl-tRNA synthetase</keyword>
<dbReference type="GO" id="GO:0017101">
    <property type="term" value="C:aminoacyl-tRNA synthetase multienzyme complex"/>
    <property type="evidence" value="ECO:0007669"/>
    <property type="project" value="TreeGrafter"/>
</dbReference>
<feature type="binding site" evidence="9">
    <location>
        <position position="208"/>
    </location>
    <ligand>
        <name>L-aspartate</name>
        <dbReference type="ChEBI" id="CHEBI:29991"/>
    </ligand>
</feature>
<dbReference type="Gene3D" id="2.40.50.140">
    <property type="entry name" value="Nucleic acid-binding proteins"/>
    <property type="match status" value="1"/>
</dbReference>
<feature type="domain" description="Aminoacyl-transfer RNA synthetases class-II family profile" evidence="10">
    <location>
        <begin position="142"/>
        <end position="433"/>
    </location>
</feature>
<dbReference type="RefSeq" id="WP_073484355.1">
    <property type="nucleotide sequence ID" value="NZ_FQVN01000005.1"/>
</dbReference>
<dbReference type="GO" id="GO:0005829">
    <property type="term" value="C:cytosol"/>
    <property type="evidence" value="ECO:0007669"/>
    <property type="project" value="TreeGrafter"/>
</dbReference>
<evidence type="ECO:0000256" key="7">
    <source>
        <dbReference type="ARBA" id="ARBA00022917"/>
    </source>
</evidence>
<dbReference type="InterPro" id="IPR004365">
    <property type="entry name" value="NA-bd_OB_tRNA"/>
</dbReference>
<feature type="binding site" evidence="9">
    <location>
        <position position="359"/>
    </location>
    <ligand>
        <name>L-aspartate</name>
        <dbReference type="ChEBI" id="CHEBI:29991"/>
    </ligand>
</feature>
<accession>A0A1M5F5Y9</accession>
<dbReference type="SUPFAM" id="SSF50249">
    <property type="entry name" value="Nucleic acid-binding proteins"/>
    <property type="match status" value="1"/>
</dbReference>
<evidence type="ECO:0000256" key="6">
    <source>
        <dbReference type="ARBA" id="ARBA00022840"/>
    </source>
</evidence>
<dbReference type="EMBL" id="FQVN01000005">
    <property type="protein sequence ID" value="SHF86521.1"/>
    <property type="molecule type" value="Genomic_DNA"/>
</dbReference>
<sequence>MVSRVLAANLSRHTGAVVRVAGWVHRRRRLKSVTFVIVRDRSGLAQVVLPATAEPAVAELPEETVVEVRGRVTANPQAPGGAEITEPVISALSEPAAAPPFDPYRPAVTATLPTILDHAPVTLRHPRLRAGFEVASASVAGFRAALDDLGFTEVRTPKIVSSVTESGANVFGIDYFGRRAYLAQSPQLFKQALVGVFERVYEVGPVFRAEPHDTTRHLAQYTSLDAELGFVADHHDVMAVLRDVVARMVDAVAERAVGAVDLLGFRLPRVPHAIPVIHFAEAQELLARHTAEDPRGEPDLAPAHERWLSEWAQRTHDSEFLFVTGYPMVKRPFYTHPDPERPGYSNSFDLLFRGLELVTGGQRLHRRADYLAALAERGESPEPYQSYVDVFAHGMPPHGGFAIGLERWTARLLGVSNIREVTLFPRDLHRLEP</sequence>
<feature type="binding site" evidence="9">
    <location>
        <position position="356"/>
    </location>
    <ligand>
        <name>ATP</name>
        <dbReference type="ChEBI" id="CHEBI:30616"/>
    </ligand>
</feature>
<comment type="similarity">
    <text evidence="2 9">Belongs to the class-II aminoacyl-tRNA synthetase family. Type 2 subfamily.</text>
</comment>
<dbReference type="HAMAP" id="MF_02075">
    <property type="entry name" value="Asp_tRNA_synth_type2"/>
    <property type="match status" value="1"/>
</dbReference>
<dbReference type="GO" id="GO:0004815">
    <property type="term" value="F:aspartate-tRNA ligase activity"/>
    <property type="evidence" value="ECO:0007669"/>
    <property type="project" value="UniProtKB-UniRule"/>
</dbReference>
<feature type="binding site" evidence="9">
    <location>
        <begin position="216"/>
        <end position="218"/>
    </location>
    <ligand>
        <name>ATP</name>
        <dbReference type="ChEBI" id="CHEBI:30616"/>
    </ligand>
</feature>
<keyword evidence="7 9" id="KW-0648">Protein biosynthesis</keyword>
<comment type="function">
    <text evidence="9">Aspartyl-tRNA synthetase with relaxed tRNA specificity since it is able to aspartylate not only its cognate tRNA(Asp) but also tRNA(Asn). Reaction proceeds in two steps: L-aspartate is first activated by ATP to form Asp-AMP and then transferred to the acceptor end of tRNA(Asp/Asn).</text>
</comment>
<organism evidence="11 12">
    <name type="scientific">Streptoalloteichus hindustanus</name>
    <dbReference type="NCBI Taxonomy" id="2017"/>
    <lineage>
        <taxon>Bacteria</taxon>
        <taxon>Bacillati</taxon>
        <taxon>Actinomycetota</taxon>
        <taxon>Actinomycetes</taxon>
        <taxon>Pseudonocardiales</taxon>
        <taxon>Pseudonocardiaceae</taxon>
        <taxon>Streptoalloteichus</taxon>
    </lineage>
</organism>
<dbReference type="InterPro" id="IPR004523">
    <property type="entry name" value="Asp-tRNA_synthase_2"/>
</dbReference>
<reference evidence="11 12" key="1">
    <citation type="submission" date="2016-11" db="EMBL/GenBank/DDBJ databases">
        <authorList>
            <person name="Jaros S."/>
            <person name="Januszkiewicz K."/>
            <person name="Wedrychowicz H."/>
        </authorList>
    </citation>
    <scope>NUCLEOTIDE SEQUENCE [LARGE SCALE GENOMIC DNA]</scope>
    <source>
        <strain evidence="11 12">DSM 44523</strain>
    </source>
</reference>
<keyword evidence="4 9" id="KW-0436">Ligase</keyword>
<evidence type="ECO:0000256" key="5">
    <source>
        <dbReference type="ARBA" id="ARBA00022741"/>
    </source>
</evidence>
<dbReference type="InterPro" id="IPR045864">
    <property type="entry name" value="aa-tRNA-synth_II/BPL/LPL"/>
</dbReference>
<feature type="binding site" evidence="9">
    <location>
        <position position="165"/>
    </location>
    <ligand>
        <name>L-aspartate</name>
        <dbReference type="ChEBI" id="CHEBI:29991"/>
    </ligand>
</feature>
<dbReference type="STRING" id="2017.SAMN05444320_105274"/>
<evidence type="ECO:0000256" key="4">
    <source>
        <dbReference type="ARBA" id="ARBA00022598"/>
    </source>
</evidence>
<dbReference type="Pfam" id="PF01336">
    <property type="entry name" value="tRNA_anti-codon"/>
    <property type="match status" value="1"/>
</dbReference>
<evidence type="ECO:0000313" key="11">
    <source>
        <dbReference type="EMBL" id="SHF86521.1"/>
    </source>
</evidence>
<protein>
    <recommendedName>
        <fullName evidence="9">Aspartate--tRNA(Asp/Asn) ligase</fullName>
        <ecNumber evidence="9">6.1.1.23</ecNumber>
    </recommendedName>
    <alternativeName>
        <fullName evidence="9">Aspartyl-tRNA synthetase</fullName>
        <shortName evidence="9">AspRS</shortName>
    </alternativeName>
    <alternativeName>
        <fullName evidence="9">Non-discriminating aspartyl-tRNA synthetase</fullName>
        <shortName evidence="9">ND-AspRS</shortName>
    </alternativeName>
</protein>
<evidence type="ECO:0000259" key="10">
    <source>
        <dbReference type="PROSITE" id="PS50862"/>
    </source>
</evidence>
<dbReference type="GO" id="GO:0005524">
    <property type="term" value="F:ATP binding"/>
    <property type="evidence" value="ECO:0007669"/>
    <property type="project" value="UniProtKB-UniRule"/>
</dbReference>
<evidence type="ECO:0000256" key="8">
    <source>
        <dbReference type="ARBA" id="ARBA00023146"/>
    </source>
</evidence>
<dbReference type="EC" id="6.1.1.23" evidence="9"/>
<comment type="subunit">
    <text evidence="9">Homodimer.</text>
</comment>
<feature type="binding site" evidence="9">
    <location>
        <begin position="208"/>
        <end position="210"/>
    </location>
    <ligand>
        <name>ATP</name>
        <dbReference type="ChEBI" id="CHEBI:30616"/>
    </ligand>
</feature>
<dbReference type="InterPro" id="IPR002312">
    <property type="entry name" value="Asp/Asn-tRNA-synth_IIb"/>
</dbReference>
<dbReference type="PROSITE" id="PS50862">
    <property type="entry name" value="AA_TRNA_LIGASE_II"/>
    <property type="match status" value="1"/>
</dbReference>
<comment type="subcellular location">
    <subcellularLocation>
        <location evidence="1 9">Cytoplasm</location>
    </subcellularLocation>
</comment>
<dbReference type="GO" id="GO:0050560">
    <property type="term" value="F:aspartate-tRNA(Asn) ligase activity"/>
    <property type="evidence" value="ECO:0007669"/>
    <property type="project" value="UniProtKB-EC"/>
</dbReference>
<evidence type="ECO:0000256" key="9">
    <source>
        <dbReference type="HAMAP-Rule" id="MF_02075"/>
    </source>
</evidence>
<dbReference type="PRINTS" id="PR01042">
    <property type="entry name" value="TRNASYNTHASP"/>
</dbReference>
<keyword evidence="12" id="KW-1185">Reference proteome</keyword>
<dbReference type="InterPro" id="IPR006195">
    <property type="entry name" value="aa-tRNA-synth_II"/>
</dbReference>
<keyword evidence="6 9" id="KW-0067">ATP-binding</keyword>
<dbReference type="GO" id="GO:0006422">
    <property type="term" value="P:aspartyl-tRNA aminoacylation"/>
    <property type="evidence" value="ECO:0007669"/>
    <property type="project" value="UniProtKB-UniRule"/>
</dbReference>
<evidence type="ECO:0000256" key="3">
    <source>
        <dbReference type="ARBA" id="ARBA00022490"/>
    </source>
</evidence>
<comment type="catalytic activity">
    <reaction evidence="9">
        <text>tRNA(Asx) + L-aspartate + ATP = L-aspartyl-tRNA(Asx) + AMP + diphosphate</text>
        <dbReference type="Rhea" id="RHEA:18349"/>
        <dbReference type="Rhea" id="RHEA-COMP:9710"/>
        <dbReference type="Rhea" id="RHEA-COMP:9711"/>
        <dbReference type="ChEBI" id="CHEBI:29991"/>
        <dbReference type="ChEBI" id="CHEBI:30616"/>
        <dbReference type="ChEBI" id="CHEBI:33019"/>
        <dbReference type="ChEBI" id="CHEBI:78442"/>
        <dbReference type="ChEBI" id="CHEBI:78516"/>
        <dbReference type="ChEBI" id="CHEBI:456215"/>
        <dbReference type="EC" id="6.1.1.23"/>
    </reaction>
</comment>
<gene>
    <name evidence="9" type="primary">aspS</name>
    <name evidence="11" type="ORF">SAMN05444320_105274</name>
</gene>